<proteinExistence type="predicted"/>
<reference evidence="5" key="1">
    <citation type="journal article" date="2019" name="Int. J. Syst. Evol. Microbiol.">
        <title>The Global Catalogue of Microorganisms (GCM) 10K type strain sequencing project: providing services to taxonomists for standard genome sequencing and annotation.</title>
        <authorList>
            <consortium name="The Broad Institute Genomics Platform"/>
            <consortium name="The Broad Institute Genome Sequencing Center for Infectious Disease"/>
            <person name="Wu L."/>
            <person name="Ma J."/>
        </authorList>
    </citation>
    <scope>NUCLEOTIDE SEQUENCE [LARGE SCALE GENOMIC DNA]</scope>
    <source>
        <strain evidence="5">JCM 17688</strain>
    </source>
</reference>
<dbReference type="InterPro" id="IPR050109">
    <property type="entry name" value="HTH-type_TetR-like_transc_reg"/>
</dbReference>
<keyword evidence="1 2" id="KW-0238">DNA-binding</keyword>
<sequence>MVYDSAATRSRLIDAAYAEFSERGFAGARVDRIAAEAGANKQAIYLYFDSKEGLFDAMLGSRLGALADLVPFTPDDLPGYIAALFDHLVEHPELVRLTQWKFLERPAAAWQEYQSQTDKVRELAESVGVTETRGMDILMLCLAMAQAWTTTGGSIRDSDGPGQERLKQHREALLIAVTAAADALAKHPGRST</sequence>
<dbReference type="EMBL" id="BAABFR010000002">
    <property type="protein sequence ID" value="GAA4383372.1"/>
    <property type="molecule type" value="Genomic_DNA"/>
</dbReference>
<dbReference type="SUPFAM" id="SSF48498">
    <property type="entry name" value="Tetracyclin repressor-like, C-terminal domain"/>
    <property type="match status" value="1"/>
</dbReference>
<evidence type="ECO:0000313" key="5">
    <source>
        <dbReference type="Proteomes" id="UP001500635"/>
    </source>
</evidence>
<evidence type="ECO:0000256" key="2">
    <source>
        <dbReference type="PROSITE-ProRule" id="PRU00335"/>
    </source>
</evidence>
<comment type="caution">
    <text evidence="4">The sequence shown here is derived from an EMBL/GenBank/DDBJ whole genome shotgun (WGS) entry which is preliminary data.</text>
</comment>
<protein>
    <submittedName>
        <fullName evidence="4">TetR family transcriptional regulator</fullName>
    </submittedName>
</protein>
<dbReference type="InterPro" id="IPR001647">
    <property type="entry name" value="HTH_TetR"/>
</dbReference>
<dbReference type="Gene3D" id="1.10.357.10">
    <property type="entry name" value="Tetracycline Repressor, domain 2"/>
    <property type="match status" value="1"/>
</dbReference>
<feature type="domain" description="HTH tetR-type" evidence="3">
    <location>
        <begin position="6"/>
        <end position="66"/>
    </location>
</feature>
<dbReference type="InterPro" id="IPR036271">
    <property type="entry name" value="Tet_transcr_reg_TetR-rel_C_sf"/>
</dbReference>
<keyword evidence="5" id="KW-1185">Reference proteome</keyword>
<dbReference type="Pfam" id="PF00440">
    <property type="entry name" value="TetR_N"/>
    <property type="match status" value="1"/>
</dbReference>
<accession>A0ABP8J1M8</accession>
<dbReference type="PROSITE" id="PS50977">
    <property type="entry name" value="HTH_TETR_2"/>
    <property type="match status" value="1"/>
</dbReference>
<dbReference type="PRINTS" id="PR00455">
    <property type="entry name" value="HTHTETR"/>
</dbReference>
<name>A0ABP8J1M8_9ACTN</name>
<dbReference type="InterPro" id="IPR009057">
    <property type="entry name" value="Homeodomain-like_sf"/>
</dbReference>
<gene>
    <name evidence="4" type="ORF">GCM10023147_02460</name>
</gene>
<evidence type="ECO:0000259" key="3">
    <source>
        <dbReference type="PROSITE" id="PS50977"/>
    </source>
</evidence>
<evidence type="ECO:0000313" key="4">
    <source>
        <dbReference type="EMBL" id="GAA4383372.1"/>
    </source>
</evidence>
<dbReference type="InterPro" id="IPR041467">
    <property type="entry name" value="Sco4008_C"/>
</dbReference>
<evidence type="ECO:0000256" key="1">
    <source>
        <dbReference type="ARBA" id="ARBA00023125"/>
    </source>
</evidence>
<feature type="DNA-binding region" description="H-T-H motif" evidence="2">
    <location>
        <begin position="29"/>
        <end position="48"/>
    </location>
</feature>
<dbReference type="Proteomes" id="UP001500635">
    <property type="component" value="Unassembled WGS sequence"/>
</dbReference>
<organism evidence="4 5">
    <name type="scientific">Tsukamurella soli</name>
    <dbReference type="NCBI Taxonomy" id="644556"/>
    <lineage>
        <taxon>Bacteria</taxon>
        <taxon>Bacillati</taxon>
        <taxon>Actinomycetota</taxon>
        <taxon>Actinomycetes</taxon>
        <taxon>Mycobacteriales</taxon>
        <taxon>Tsukamurellaceae</taxon>
        <taxon>Tsukamurella</taxon>
    </lineage>
</organism>
<dbReference type="PANTHER" id="PTHR30328">
    <property type="entry name" value="TRANSCRIPTIONAL REPRESSOR"/>
    <property type="match status" value="1"/>
</dbReference>
<dbReference type="SUPFAM" id="SSF46689">
    <property type="entry name" value="Homeodomain-like"/>
    <property type="match status" value="1"/>
</dbReference>
<dbReference type="Pfam" id="PF17926">
    <property type="entry name" value="TetR_C_21"/>
    <property type="match status" value="1"/>
</dbReference>
<dbReference type="PANTHER" id="PTHR30328:SF54">
    <property type="entry name" value="HTH-TYPE TRANSCRIPTIONAL REPRESSOR SCO4008"/>
    <property type="match status" value="1"/>
</dbReference>
<dbReference type="RefSeq" id="WP_344989719.1">
    <property type="nucleotide sequence ID" value="NZ_BAABFR010000002.1"/>
</dbReference>